<evidence type="ECO:0000259" key="1">
    <source>
        <dbReference type="Pfam" id="PF20037"/>
    </source>
</evidence>
<comment type="caution">
    <text evidence="2">The sequence shown here is derived from an EMBL/GenBank/DDBJ whole genome shotgun (WGS) entry which is preliminary data.</text>
</comment>
<dbReference type="AlphaFoldDB" id="A0A921MKU9"/>
<evidence type="ECO:0000313" key="3">
    <source>
        <dbReference type="Proteomes" id="UP000760668"/>
    </source>
</evidence>
<dbReference type="Pfam" id="PF20037">
    <property type="entry name" value="DUF6440"/>
    <property type="match status" value="1"/>
</dbReference>
<dbReference type="EMBL" id="DYUC01000027">
    <property type="protein sequence ID" value="HJG86102.1"/>
    <property type="molecule type" value="Genomic_DNA"/>
</dbReference>
<dbReference type="InterPro" id="IPR045515">
    <property type="entry name" value="DUF6440"/>
</dbReference>
<feature type="domain" description="DUF6440" evidence="1">
    <location>
        <begin position="7"/>
        <end position="59"/>
    </location>
</feature>
<protein>
    <submittedName>
        <fullName evidence="2">DUF6440 family protein</fullName>
    </submittedName>
</protein>
<reference evidence="2" key="1">
    <citation type="journal article" date="2021" name="PeerJ">
        <title>Extensive microbial diversity within the chicken gut microbiome revealed by metagenomics and culture.</title>
        <authorList>
            <person name="Gilroy R."/>
            <person name="Ravi A."/>
            <person name="Getino M."/>
            <person name="Pursley I."/>
            <person name="Horton D.L."/>
            <person name="Alikhan N.F."/>
            <person name="Baker D."/>
            <person name="Gharbi K."/>
            <person name="Hall N."/>
            <person name="Watson M."/>
            <person name="Adriaenssens E.M."/>
            <person name="Foster-Nyarko E."/>
            <person name="Jarju S."/>
            <person name="Secka A."/>
            <person name="Antonio M."/>
            <person name="Oren A."/>
            <person name="Chaudhuri R.R."/>
            <person name="La Ragione R."/>
            <person name="Hildebrand F."/>
            <person name="Pallen M.J."/>
        </authorList>
    </citation>
    <scope>NUCLEOTIDE SEQUENCE</scope>
    <source>
        <strain evidence="2">CHK179-5677</strain>
    </source>
</reference>
<sequence length="70" mass="7661">MAKTDKRFQVIRREAPAGGFAMETVILVDTLTGVLYLQVVNGYGGGLTPLLDRDGRPVIWDSAQPLEDLD</sequence>
<accession>A0A921MKU9</accession>
<proteinExistence type="predicted"/>
<evidence type="ECO:0000313" key="2">
    <source>
        <dbReference type="EMBL" id="HJG86102.1"/>
    </source>
</evidence>
<reference evidence="2" key="2">
    <citation type="submission" date="2021-09" db="EMBL/GenBank/DDBJ databases">
        <authorList>
            <person name="Gilroy R."/>
        </authorList>
    </citation>
    <scope>NUCLEOTIDE SEQUENCE</scope>
    <source>
        <strain evidence="2">CHK179-5677</strain>
    </source>
</reference>
<organism evidence="2 3">
    <name type="scientific">Pseudoflavonifractor capillosus</name>
    <dbReference type="NCBI Taxonomy" id="106588"/>
    <lineage>
        <taxon>Bacteria</taxon>
        <taxon>Bacillati</taxon>
        <taxon>Bacillota</taxon>
        <taxon>Clostridia</taxon>
        <taxon>Eubacteriales</taxon>
        <taxon>Oscillospiraceae</taxon>
        <taxon>Pseudoflavonifractor</taxon>
    </lineage>
</organism>
<gene>
    <name evidence="2" type="ORF">K8V01_03580</name>
</gene>
<dbReference type="RefSeq" id="WP_295368862.1">
    <property type="nucleotide sequence ID" value="NZ_DYUC01000027.1"/>
</dbReference>
<name>A0A921MKU9_9FIRM</name>
<dbReference type="Proteomes" id="UP000760668">
    <property type="component" value="Unassembled WGS sequence"/>
</dbReference>